<gene>
    <name evidence="1" type="ORF">SAMN04488123_1162</name>
</gene>
<proteinExistence type="predicted"/>
<dbReference type="AlphaFoldDB" id="A0A1G8R7D1"/>
<name>A0A1G8R7D1_9BACI</name>
<dbReference type="Proteomes" id="UP000198853">
    <property type="component" value="Unassembled WGS sequence"/>
</dbReference>
<dbReference type="RefSeq" id="WP_090399410.1">
    <property type="nucleotide sequence ID" value="NZ_FNEN01000016.1"/>
</dbReference>
<accession>A0A1G8R7D1</accession>
<reference evidence="1 2" key="1">
    <citation type="submission" date="2016-10" db="EMBL/GenBank/DDBJ databases">
        <authorList>
            <person name="de Groot N.N."/>
        </authorList>
    </citation>
    <scope>NUCLEOTIDE SEQUENCE [LARGE SCALE GENOMIC DNA]</scope>
    <source>
        <strain evidence="1 2">DSM 21771</strain>
    </source>
</reference>
<organism evidence="1 2">
    <name type="scientific">Natribacillus halophilus</name>
    <dbReference type="NCBI Taxonomy" id="549003"/>
    <lineage>
        <taxon>Bacteria</taxon>
        <taxon>Bacillati</taxon>
        <taxon>Bacillota</taxon>
        <taxon>Bacilli</taxon>
        <taxon>Bacillales</taxon>
        <taxon>Bacillaceae</taxon>
        <taxon>Natribacillus</taxon>
    </lineage>
</organism>
<keyword evidence="2" id="KW-1185">Reference proteome</keyword>
<protein>
    <submittedName>
        <fullName evidence="1">Uncharacterized protein</fullName>
    </submittedName>
</protein>
<evidence type="ECO:0000313" key="1">
    <source>
        <dbReference type="EMBL" id="SDJ12896.1"/>
    </source>
</evidence>
<evidence type="ECO:0000313" key="2">
    <source>
        <dbReference type="Proteomes" id="UP000198853"/>
    </source>
</evidence>
<dbReference type="EMBL" id="FNEN01000016">
    <property type="protein sequence ID" value="SDJ12896.1"/>
    <property type="molecule type" value="Genomic_DNA"/>
</dbReference>
<sequence>MSEHTTLTIKEKIEVYVLLYDEQNSLEEVLNKYNIHVFDLYEIINFVENMFETSLKLKGQKNQDIKRLKRILIQKTFDWPSFEDDKNTRNNQQNLFEIIEWTHSPGLSQQLACLVLTQSPMEKAVEENSTMVGNGSIDKM</sequence>